<feature type="domain" description="Integrase zinc-binding" evidence="2">
    <location>
        <begin position="54"/>
        <end position="91"/>
    </location>
</feature>
<dbReference type="InterPro" id="IPR041588">
    <property type="entry name" value="Integrase_H2C2"/>
</dbReference>
<feature type="region of interest" description="Disordered" evidence="1">
    <location>
        <begin position="128"/>
        <end position="154"/>
    </location>
</feature>
<reference evidence="3" key="1">
    <citation type="submission" date="2016-05" db="EMBL/GenBank/DDBJ databases">
        <authorList>
            <person name="Lavstsen T."/>
            <person name="Jespersen J.S."/>
        </authorList>
    </citation>
    <scope>NUCLEOTIDE SEQUENCE</scope>
    <source>
        <tissue evidence="3">Brain</tissue>
    </source>
</reference>
<dbReference type="AlphaFoldDB" id="A0A1A8HWU8"/>
<dbReference type="Pfam" id="PF17921">
    <property type="entry name" value="Integrase_H2C2"/>
    <property type="match status" value="1"/>
</dbReference>
<evidence type="ECO:0000256" key="1">
    <source>
        <dbReference type="SAM" id="MobiDB-lite"/>
    </source>
</evidence>
<feature type="non-terminal residue" evidence="3">
    <location>
        <position position="1"/>
    </location>
</feature>
<dbReference type="EMBL" id="HAED01002737">
    <property type="protein sequence ID" value="SBQ88589.1"/>
    <property type="molecule type" value="Transcribed_RNA"/>
</dbReference>
<name>A0A1A8HWU8_NOTKU</name>
<gene>
    <name evidence="3" type="primary">CU459095.1</name>
</gene>
<accession>A0A1A8HWU8</accession>
<protein>
    <recommendedName>
        <fullName evidence="2">Integrase zinc-binding domain-containing protein</fullName>
    </recommendedName>
</protein>
<reference evidence="3" key="2">
    <citation type="submission" date="2016-06" db="EMBL/GenBank/DDBJ databases">
        <title>The genome of a short-lived fish provides insights into sex chromosome evolution and the genetic control of aging.</title>
        <authorList>
            <person name="Reichwald K."/>
            <person name="Felder M."/>
            <person name="Petzold A."/>
            <person name="Koch P."/>
            <person name="Groth M."/>
            <person name="Platzer M."/>
        </authorList>
    </citation>
    <scope>NUCLEOTIDE SEQUENCE</scope>
    <source>
        <tissue evidence="3">Brain</tissue>
    </source>
</reference>
<evidence type="ECO:0000259" key="2">
    <source>
        <dbReference type="Pfam" id="PF17921"/>
    </source>
</evidence>
<feature type="compositionally biased region" description="Basic and acidic residues" evidence="1">
    <location>
        <begin position="135"/>
        <end position="144"/>
    </location>
</feature>
<organism evidence="3">
    <name type="scientific">Nothobranchius kuhntae</name>
    <name type="common">Beira killifish</name>
    <dbReference type="NCBI Taxonomy" id="321403"/>
    <lineage>
        <taxon>Eukaryota</taxon>
        <taxon>Metazoa</taxon>
        <taxon>Chordata</taxon>
        <taxon>Craniata</taxon>
        <taxon>Vertebrata</taxon>
        <taxon>Euteleostomi</taxon>
        <taxon>Actinopterygii</taxon>
        <taxon>Neopterygii</taxon>
        <taxon>Teleostei</taxon>
        <taxon>Neoteleostei</taxon>
        <taxon>Acanthomorphata</taxon>
        <taxon>Ovalentaria</taxon>
        <taxon>Atherinomorphae</taxon>
        <taxon>Cyprinodontiformes</taxon>
        <taxon>Nothobranchiidae</taxon>
        <taxon>Nothobranchius</taxon>
    </lineage>
</organism>
<dbReference type="Gene3D" id="1.10.340.70">
    <property type="match status" value="1"/>
</dbReference>
<evidence type="ECO:0000313" key="3">
    <source>
        <dbReference type="EMBL" id="SBQ88589.1"/>
    </source>
</evidence>
<sequence length="184" mass="20936">PGTKNTKPDALSRLYAPDKEVEPTTILPPSCVLGSITWDISTKVLEAQQTDPNPGVGRTLALIRRTFWLPSLYKDVKEYISACQVCARSQSPFEISLGYQPPLFPSDSDPPTSALQFIRRARRTWTQTKAALQRTTDRNRQLADRRRRPAPAYAPDQQVWLSTRDIKLKDANKKFYPRFIGPYT</sequence>
<proteinExistence type="predicted"/>